<dbReference type="InterPro" id="IPR027417">
    <property type="entry name" value="P-loop_NTPase"/>
</dbReference>
<dbReference type="CDD" id="cd18808">
    <property type="entry name" value="SF1_C_Upf1"/>
    <property type="match status" value="1"/>
</dbReference>
<evidence type="ECO:0000259" key="2">
    <source>
        <dbReference type="Pfam" id="PF13086"/>
    </source>
</evidence>
<evidence type="ECO:0000256" key="1">
    <source>
        <dbReference type="SAM" id="MobiDB-lite"/>
    </source>
</evidence>
<evidence type="ECO:0000313" key="5">
    <source>
        <dbReference type="EMBL" id="MEQ3538893.1"/>
    </source>
</evidence>
<evidence type="ECO:0000259" key="4">
    <source>
        <dbReference type="Pfam" id="PF18741"/>
    </source>
</evidence>
<dbReference type="SUPFAM" id="SSF52540">
    <property type="entry name" value="P-loop containing nucleoside triphosphate hydrolases"/>
    <property type="match status" value="1"/>
</dbReference>
<dbReference type="Proteomes" id="UP001464923">
    <property type="component" value="Unassembled WGS sequence"/>
</dbReference>
<dbReference type="SUPFAM" id="SSF52980">
    <property type="entry name" value="Restriction endonuclease-like"/>
    <property type="match status" value="1"/>
</dbReference>
<name>A0ABV1JSH1_9PSEU</name>
<proteinExistence type="predicted"/>
<dbReference type="EMBL" id="JBEDNP010000004">
    <property type="protein sequence ID" value="MEQ3538893.1"/>
    <property type="molecule type" value="Genomic_DNA"/>
</dbReference>
<dbReference type="Gene3D" id="3.40.50.300">
    <property type="entry name" value="P-loop containing nucleotide triphosphate hydrolases"/>
    <property type="match status" value="3"/>
</dbReference>
<organism evidence="5 6">
    <name type="scientific">Pseudonocardia tropica</name>
    <dbReference type="NCBI Taxonomy" id="681289"/>
    <lineage>
        <taxon>Bacteria</taxon>
        <taxon>Bacillati</taxon>
        <taxon>Actinomycetota</taxon>
        <taxon>Actinomycetes</taxon>
        <taxon>Pseudonocardiales</taxon>
        <taxon>Pseudonocardiaceae</taxon>
        <taxon>Pseudonocardia</taxon>
    </lineage>
</organism>
<sequence length="1794" mass="197264">MTDSVNTSARTTPPNTDPLADRAVRLFTFLGQAQQLRTPRVHDLDSYTRDGAVHWLHAVPLHAAIRCDLSGATVDPGAPVLTVERVPRVAPPPPPTEIIAWIDGGIDDAHTEPSLFVERFVPDSDPDRESGTTVKRTDLPEIGEQYERYLVAWRSWAETERHDEVARTFYGDLFSTYVTATGHSEELEIVLAAGLLAWRPPEHPAVRRHLLTTTVVLSFDDDSGRLSVTVGDAATPSRVELEMLDPALITNPALVNGVREDVAVHEIHPLDRDRTAEYARRLVHSLAADAEYHDADEPASASAHPVAAFAPALLLRRRTQQGLVEIFRRITEQISTSGQVPAGLRPLIDPDEVPPVRTDGERTDGAAVRVDDELFLPLPVNDVQRRILARVDSNAQTLIQGPPGTGKTHTAAALISHLLAQGKRVLVTAHTDRALREVRGKLPDPIKPLAVSVVGSSREDMADLRVAVERIAAAAGDHDEPTSRREIEHRLSEIDRLRRERASLYNSALDARRHEVDVHEIAEYRGTLAAITLQLADERDRLSWLDDLPGRTEGPPPLSNGEMQSWRARLLDPALHADEPAATRRLVDASALVVPEQFADLVTAEERALAYSTRFDALRRHRSYAALARLDQSSRVALVGRLHDVRRMVQGLARRREPWIRDAMADVLGGRSGTWLSRRATIGGLLEESERALQTLGPVVDVRAQGDPAELEHLARSVLTFLEGGGSLKLGADGVPRSGVFTPRVVKQAAQLFDRVRVNGVPPTDTTRLKSFLVWLDGSRILDALDRAWPTNVVIHAEDTLHERYDWHRSETGLLDRVLGLAEALSAEEDRLVAAGVPAPHWPDSRDLDAVIDLPTAIDAEESALAATSVVGDLADRLEIGARRPDAEAAVGALLDAVRRRERAAYDTAFRRIDRLHTVREEIAERDSSGRRLRAAAPELHDAIVSDPMNTVWDERLPGFEQAWNWAVAAARIACHNVPEANTIQRNISDLDDRIRGQVQHLAATRAWSHAVSPGRLTRGSRASLEQYAALVRRFGKTGGQYRVQRAAEIRDAMDRCRPAVPVWIMPLYRIADQLTIAPDMFDVVIVDEASQAGLEASFLQYLAPRIVVIGDDKQVSPAAVGVDQQQLRDLAGQYLYDHTYRATWPDPQVSLFDLARMFFEGMLTLVEHRRCVPEIIGFSNRIAYEPANVRLIPVRQFGADRLEPVKPVFVENGYEKGGSTTRVNPAEVDAIVAQIEACIEDPRYAGLTFGVISLLGTAQAKAIEKKLLERVLPEQWAERDLRCGDAADFQGSERDVMFLSMVAVPTETRRITALTQPANVQRFNVAASRAKDQMWVFHSVRLDQLHNPEDMRFALLDYCYGVARRGEQDDSGTVAGNVPDDQRVSPFDSLFEQRVCNRLVDRGYAVVPQYPALGYSIDLVVTGATARLAIECDGDFWHGPDAYQRDLARQRELERCDWTFVRVLESEFYLDPARAMAPIWDRLAELGIHPSGWTDPAATDVAAAQTGRPGGSVDLDDRVPVVRPDTGQEDDAALPTETEVRSPGGELLDRPMPTGVDTIGHPPVGSDDYEPSSHPTDRSKEVSASGLSPAHDENRADSATTPSQDPGGPPAEPPDANSLPERSSGPAYTLFSGRVPAADAASRAEIVDGLVRIVQAEGPLLGHRLHQAYVAAAGGARVGSRISTTLNQALDAAVRRGVLVRDNPLRESGNKPCTYRLADQPEVLVRDRGPRGFDQLPPAELAAVMADVADDIGWDDRTAVFRATIARYGLVQVGSAIRQRLTSVMRLVPGAPR</sequence>
<dbReference type="PANTHER" id="PTHR10887:SF495">
    <property type="entry name" value="HELICASE SENATAXIN ISOFORM X1-RELATED"/>
    <property type="match status" value="1"/>
</dbReference>
<dbReference type="InterPro" id="IPR041677">
    <property type="entry name" value="DNA2/NAM7_AAA_11"/>
</dbReference>
<keyword evidence="6" id="KW-1185">Reference proteome</keyword>
<dbReference type="PANTHER" id="PTHR10887">
    <property type="entry name" value="DNA2/NAM7 HELICASE FAMILY"/>
    <property type="match status" value="1"/>
</dbReference>
<feature type="domain" description="Restriction endonuclease type II-like" evidence="4">
    <location>
        <begin position="1392"/>
        <end position="1484"/>
    </location>
</feature>
<dbReference type="Gene3D" id="3.40.960.10">
    <property type="entry name" value="VSR Endonuclease"/>
    <property type="match status" value="1"/>
</dbReference>
<dbReference type="InterPro" id="IPR041679">
    <property type="entry name" value="DNA2/NAM7-like_C"/>
</dbReference>
<dbReference type="InterPro" id="IPR045055">
    <property type="entry name" value="DNA2/NAM7-like"/>
</dbReference>
<accession>A0ABV1JSH1</accession>
<dbReference type="InterPro" id="IPR011335">
    <property type="entry name" value="Restrct_endonuc-II-like"/>
</dbReference>
<dbReference type="RefSeq" id="WP_345652414.1">
    <property type="nucleotide sequence ID" value="NZ_BAABLY010000082.1"/>
</dbReference>
<comment type="caution">
    <text evidence="5">The sequence shown here is derived from an EMBL/GenBank/DDBJ whole genome shotgun (WGS) entry which is preliminary data.</text>
</comment>
<feature type="region of interest" description="Disordered" evidence="1">
    <location>
        <begin position="1505"/>
        <end position="1629"/>
    </location>
</feature>
<gene>
    <name evidence="5" type="ORF">WHI96_08680</name>
</gene>
<dbReference type="Pfam" id="PF18741">
    <property type="entry name" value="MTES_1575"/>
    <property type="match status" value="1"/>
</dbReference>
<dbReference type="InterPro" id="IPR049468">
    <property type="entry name" value="Restrct_endonuc-II-like_dom"/>
</dbReference>
<feature type="domain" description="DNA2/NAM7 helicase helicase" evidence="2">
    <location>
        <begin position="380"/>
        <end position="503"/>
    </location>
</feature>
<dbReference type="InterPro" id="IPR047187">
    <property type="entry name" value="SF1_C_Upf1"/>
</dbReference>
<dbReference type="Pfam" id="PF13086">
    <property type="entry name" value="AAA_11"/>
    <property type="match status" value="1"/>
</dbReference>
<evidence type="ECO:0000313" key="6">
    <source>
        <dbReference type="Proteomes" id="UP001464923"/>
    </source>
</evidence>
<dbReference type="Pfam" id="PF13087">
    <property type="entry name" value="AAA_12"/>
    <property type="match status" value="1"/>
</dbReference>
<evidence type="ECO:0000259" key="3">
    <source>
        <dbReference type="Pfam" id="PF13087"/>
    </source>
</evidence>
<protein>
    <submittedName>
        <fullName evidence="5">AAA domain-containing protein</fullName>
    </submittedName>
</protein>
<reference evidence="5 6" key="1">
    <citation type="submission" date="2024-03" db="EMBL/GenBank/DDBJ databases">
        <title>Draft genome sequence of Pseudonocardia tropica JCM 19149.</title>
        <authorList>
            <person name="Butdee W."/>
            <person name="Duangmal K."/>
        </authorList>
    </citation>
    <scope>NUCLEOTIDE SEQUENCE [LARGE SCALE GENOMIC DNA]</scope>
    <source>
        <strain evidence="5 6">JCM 19149</strain>
    </source>
</reference>
<feature type="domain" description="DNA2/NAM7 helicase-like C-terminal" evidence="3">
    <location>
        <begin position="1163"/>
        <end position="1338"/>
    </location>
</feature>
<feature type="region of interest" description="Disordered" evidence="1">
    <location>
        <begin position="341"/>
        <end position="362"/>
    </location>
</feature>